<dbReference type="EMBL" id="EQ973775">
    <property type="protein sequence ID" value="EEF50525.1"/>
    <property type="molecule type" value="Genomic_DNA"/>
</dbReference>
<feature type="compositionally biased region" description="Low complexity" evidence="1">
    <location>
        <begin position="115"/>
        <end position="149"/>
    </location>
</feature>
<dbReference type="AlphaFoldDB" id="B9RDR7"/>
<gene>
    <name evidence="2" type="ORF">RCOM_1615210</name>
</gene>
<evidence type="ECO:0000313" key="3">
    <source>
        <dbReference type="Proteomes" id="UP000008311"/>
    </source>
</evidence>
<accession>B9RDR7</accession>
<sequence length="199" mass="21189">MLNSTNPLQHVTPSSPKHHQYHPNITTPCNTCIIPHVTDHPSHPDTSPTHQTPIANATQTNGNHGPAAYPSPPVPTTAQPLPHPHPSTTQPLTTGSHVPVPSPLESQTSANHTTPSSSAFNSPSAFDSSTASAYSPTSAVSPTPVQSRPSLHDLPDLNNNLIIDLSVADGRHLLHDDYCKTTTVVLWQQRSDGFCAIAR</sequence>
<feature type="compositionally biased region" description="Polar residues" evidence="1">
    <location>
        <begin position="44"/>
        <end position="63"/>
    </location>
</feature>
<name>B9RDR7_RICCO</name>
<feature type="region of interest" description="Disordered" evidence="1">
    <location>
        <begin position="1"/>
        <end position="22"/>
    </location>
</feature>
<dbReference type="Proteomes" id="UP000008311">
    <property type="component" value="Unassembled WGS sequence"/>
</dbReference>
<feature type="region of interest" description="Disordered" evidence="1">
    <location>
        <begin position="36"/>
        <end position="152"/>
    </location>
</feature>
<feature type="compositionally biased region" description="Polar residues" evidence="1">
    <location>
        <begin position="104"/>
        <end position="114"/>
    </location>
</feature>
<feature type="compositionally biased region" description="Polar residues" evidence="1">
    <location>
        <begin position="86"/>
        <end position="96"/>
    </location>
</feature>
<evidence type="ECO:0000313" key="2">
    <source>
        <dbReference type="EMBL" id="EEF50525.1"/>
    </source>
</evidence>
<proteinExistence type="predicted"/>
<organism evidence="2 3">
    <name type="scientific">Ricinus communis</name>
    <name type="common">Castor bean</name>
    <dbReference type="NCBI Taxonomy" id="3988"/>
    <lineage>
        <taxon>Eukaryota</taxon>
        <taxon>Viridiplantae</taxon>
        <taxon>Streptophyta</taxon>
        <taxon>Embryophyta</taxon>
        <taxon>Tracheophyta</taxon>
        <taxon>Spermatophyta</taxon>
        <taxon>Magnoliopsida</taxon>
        <taxon>eudicotyledons</taxon>
        <taxon>Gunneridae</taxon>
        <taxon>Pentapetalae</taxon>
        <taxon>rosids</taxon>
        <taxon>fabids</taxon>
        <taxon>Malpighiales</taxon>
        <taxon>Euphorbiaceae</taxon>
        <taxon>Acalyphoideae</taxon>
        <taxon>Acalypheae</taxon>
        <taxon>Ricinus</taxon>
    </lineage>
</organism>
<feature type="compositionally biased region" description="Pro residues" evidence="1">
    <location>
        <begin position="69"/>
        <end position="85"/>
    </location>
</feature>
<dbReference type="InParanoid" id="B9RDR7"/>
<reference evidence="3" key="1">
    <citation type="journal article" date="2010" name="Nat. Biotechnol.">
        <title>Draft genome sequence of the oilseed species Ricinus communis.</title>
        <authorList>
            <person name="Chan A.P."/>
            <person name="Crabtree J."/>
            <person name="Zhao Q."/>
            <person name="Lorenzi H."/>
            <person name="Orvis J."/>
            <person name="Puiu D."/>
            <person name="Melake-Berhan A."/>
            <person name="Jones K.M."/>
            <person name="Redman J."/>
            <person name="Chen G."/>
            <person name="Cahoon E.B."/>
            <person name="Gedil M."/>
            <person name="Stanke M."/>
            <person name="Haas B.J."/>
            <person name="Wortman J.R."/>
            <person name="Fraser-Liggett C.M."/>
            <person name="Ravel J."/>
            <person name="Rabinowicz P.D."/>
        </authorList>
    </citation>
    <scope>NUCLEOTIDE SEQUENCE [LARGE SCALE GENOMIC DNA]</scope>
    <source>
        <strain evidence="3">cv. Hale</strain>
    </source>
</reference>
<protein>
    <submittedName>
        <fullName evidence="2">Uncharacterized protein</fullName>
    </submittedName>
</protein>
<feature type="compositionally biased region" description="Polar residues" evidence="1">
    <location>
        <begin position="1"/>
        <end position="15"/>
    </location>
</feature>
<keyword evidence="3" id="KW-1185">Reference proteome</keyword>
<evidence type="ECO:0000256" key="1">
    <source>
        <dbReference type="SAM" id="MobiDB-lite"/>
    </source>
</evidence>